<evidence type="ECO:0000256" key="2">
    <source>
        <dbReference type="ARBA" id="ARBA00022475"/>
    </source>
</evidence>
<reference evidence="11" key="2">
    <citation type="submission" date="2020-09" db="EMBL/GenBank/DDBJ databases">
        <authorList>
            <person name="Sun Q."/>
            <person name="Zhou Y."/>
        </authorList>
    </citation>
    <scope>NUCLEOTIDE SEQUENCE</scope>
    <source>
        <strain evidence="11">CGMCC 1.15493</strain>
    </source>
</reference>
<feature type="domain" description="Sulfatase N-terminal" evidence="9">
    <location>
        <begin position="230"/>
        <end position="519"/>
    </location>
</feature>
<feature type="domain" description="Phosphoethanolamine transferase N-terminal" evidence="10">
    <location>
        <begin position="52"/>
        <end position="198"/>
    </location>
</feature>
<dbReference type="PANTHER" id="PTHR30443:SF0">
    <property type="entry name" value="PHOSPHOETHANOLAMINE TRANSFERASE EPTA"/>
    <property type="match status" value="1"/>
</dbReference>
<keyword evidence="5 8" id="KW-0812">Transmembrane</keyword>
<feature type="transmembrane region" description="Helical" evidence="8">
    <location>
        <begin position="117"/>
        <end position="138"/>
    </location>
</feature>
<feature type="transmembrane region" description="Helical" evidence="8">
    <location>
        <begin position="71"/>
        <end position="93"/>
    </location>
</feature>
<gene>
    <name evidence="11" type="ORF">GCM10011335_18320</name>
</gene>
<dbReference type="InterPro" id="IPR040423">
    <property type="entry name" value="PEA_transferase"/>
</dbReference>
<evidence type="ECO:0000259" key="9">
    <source>
        <dbReference type="Pfam" id="PF00884"/>
    </source>
</evidence>
<dbReference type="EMBL" id="BMJJ01000003">
    <property type="protein sequence ID" value="GGD15884.1"/>
    <property type="molecule type" value="Genomic_DNA"/>
</dbReference>
<evidence type="ECO:0000256" key="5">
    <source>
        <dbReference type="ARBA" id="ARBA00022692"/>
    </source>
</evidence>
<accession>A0A916XVX2</accession>
<evidence type="ECO:0000313" key="11">
    <source>
        <dbReference type="EMBL" id="GGD15884.1"/>
    </source>
</evidence>
<keyword evidence="4 11" id="KW-0808">Transferase</keyword>
<dbReference type="AlphaFoldDB" id="A0A916XVX2"/>
<dbReference type="SUPFAM" id="SSF53649">
    <property type="entry name" value="Alkaline phosphatase-like"/>
    <property type="match status" value="1"/>
</dbReference>
<evidence type="ECO:0000259" key="10">
    <source>
        <dbReference type="Pfam" id="PF08019"/>
    </source>
</evidence>
<keyword evidence="7 8" id="KW-0472">Membrane</keyword>
<evidence type="ECO:0000256" key="1">
    <source>
        <dbReference type="ARBA" id="ARBA00004429"/>
    </source>
</evidence>
<dbReference type="CDD" id="cd16017">
    <property type="entry name" value="LptA"/>
    <property type="match status" value="1"/>
</dbReference>
<sequence length="551" mass="59658">MPFRRPAIGSVTLAIVTSAFLLLTTNAAFWRKGMAYFAGHETQLVALGFAIFLLSVAILTAISVKYLIKPAFILLVLISAVASYFTDTFGITIDRDMIRNAVVTTSNEARQLLTPDLALHLLLFGLIPSAAIGFVRVVHRPFGQKFWRNCAVIMPSLIAVVAILAWNYATFSSTFRERGDLMASLNPAAPIVGAVKYAGSLIEERDVVVQPYGVDARQGGRFAASRPALTVIVVGETARAQNYSLNGYARETNPAMKAQEALNFRQVSSCGTATAVSLPCMFSGYRRTDYSNAKGLSRENLLDVLTHAGLRVDWFDNNTGSKGVADRVAHEALQARPDPVNCREGDCWDQVVVERLKSYLSSAPVGNAVVVLHLEGSHGPAYYQRIPPAFARFQPACATAQFGDCSQAEIVAAYDNTILYTDHILSEIVDLLKAKGPALSTAMVYMSDHGESLGENGLYLHAAPYFIAPDTQTHVPFLAWLSDGYLKANDLDSACLRGEADRPLSHDNLFHTVLGMTDVKTAAYDAELDAFQACRHDPGAVAAAPAGEVRS</sequence>
<dbReference type="InterPro" id="IPR000917">
    <property type="entry name" value="Sulfatase_N"/>
</dbReference>
<dbReference type="RefSeq" id="WP_188850257.1">
    <property type="nucleotide sequence ID" value="NZ_BMJJ01000003.1"/>
</dbReference>
<keyword evidence="12" id="KW-1185">Reference proteome</keyword>
<proteinExistence type="predicted"/>
<dbReference type="Pfam" id="PF08019">
    <property type="entry name" value="EptA_B_N"/>
    <property type="match status" value="1"/>
</dbReference>
<evidence type="ECO:0000256" key="4">
    <source>
        <dbReference type="ARBA" id="ARBA00022679"/>
    </source>
</evidence>
<dbReference type="PANTHER" id="PTHR30443">
    <property type="entry name" value="INNER MEMBRANE PROTEIN"/>
    <property type="match status" value="1"/>
</dbReference>
<dbReference type="InterPro" id="IPR017850">
    <property type="entry name" value="Alkaline_phosphatase_core_sf"/>
</dbReference>
<keyword evidence="6 8" id="KW-1133">Transmembrane helix</keyword>
<dbReference type="Pfam" id="PF00884">
    <property type="entry name" value="Sulfatase"/>
    <property type="match status" value="1"/>
</dbReference>
<keyword evidence="2" id="KW-1003">Cell membrane</keyword>
<dbReference type="GO" id="GO:0005886">
    <property type="term" value="C:plasma membrane"/>
    <property type="evidence" value="ECO:0007669"/>
    <property type="project" value="UniProtKB-SubCell"/>
</dbReference>
<evidence type="ECO:0000256" key="3">
    <source>
        <dbReference type="ARBA" id="ARBA00022519"/>
    </source>
</evidence>
<evidence type="ECO:0000256" key="8">
    <source>
        <dbReference type="SAM" id="Phobius"/>
    </source>
</evidence>
<dbReference type="InterPro" id="IPR058130">
    <property type="entry name" value="PEA_transf_C"/>
</dbReference>
<comment type="caution">
    <text evidence="11">The sequence shown here is derived from an EMBL/GenBank/DDBJ whole genome shotgun (WGS) entry which is preliminary data.</text>
</comment>
<dbReference type="Proteomes" id="UP000613160">
    <property type="component" value="Unassembled WGS sequence"/>
</dbReference>
<feature type="transmembrane region" description="Helical" evidence="8">
    <location>
        <begin position="150"/>
        <end position="169"/>
    </location>
</feature>
<dbReference type="GO" id="GO:0016776">
    <property type="term" value="F:phosphotransferase activity, phosphate group as acceptor"/>
    <property type="evidence" value="ECO:0007669"/>
    <property type="project" value="TreeGrafter"/>
</dbReference>
<feature type="transmembrane region" description="Helical" evidence="8">
    <location>
        <begin position="43"/>
        <end position="64"/>
    </location>
</feature>
<comment type="subcellular location">
    <subcellularLocation>
        <location evidence="1">Cell inner membrane</location>
        <topology evidence="1">Multi-pass membrane protein</topology>
    </subcellularLocation>
</comment>
<evidence type="ECO:0000256" key="6">
    <source>
        <dbReference type="ARBA" id="ARBA00022989"/>
    </source>
</evidence>
<evidence type="ECO:0000313" key="12">
    <source>
        <dbReference type="Proteomes" id="UP000613160"/>
    </source>
</evidence>
<dbReference type="Gene3D" id="3.40.720.10">
    <property type="entry name" value="Alkaline Phosphatase, subunit A"/>
    <property type="match status" value="1"/>
</dbReference>
<protein>
    <submittedName>
        <fullName evidence="11">Phosphoethanolamine transferase</fullName>
    </submittedName>
</protein>
<dbReference type="GO" id="GO:0009244">
    <property type="term" value="P:lipopolysaccharide core region biosynthetic process"/>
    <property type="evidence" value="ECO:0007669"/>
    <property type="project" value="TreeGrafter"/>
</dbReference>
<organism evidence="11 12">
    <name type="scientific">Aureimonas glaciei</name>
    <dbReference type="NCBI Taxonomy" id="1776957"/>
    <lineage>
        <taxon>Bacteria</taxon>
        <taxon>Pseudomonadati</taxon>
        <taxon>Pseudomonadota</taxon>
        <taxon>Alphaproteobacteria</taxon>
        <taxon>Hyphomicrobiales</taxon>
        <taxon>Aurantimonadaceae</taxon>
        <taxon>Aureimonas</taxon>
    </lineage>
</organism>
<dbReference type="InterPro" id="IPR012549">
    <property type="entry name" value="EptA-like_N"/>
</dbReference>
<dbReference type="NCBIfam" id="NF028537">
    <property type="entry name" value="P_eth_NH2_trans"/>
    <property type="match status" value="1"/>
</dbReference>
<reference evidence="11" key="1">
    <citation type="journal article" date="2014" name="Int. J. Syst. Evol. Microbiol.">
        <title>Complete genome sequence of Corynebacterium casei LMG S-19264T (=DSM 44701T), isolated from a smear-ripened cheese.</title>
        <authorList>
            <consortium name="US DOE Joint Genome Institute (JGI-PGF)"/>
            <person name="Walter F."/>
            <person name="Albersmeier A."/>
            <person name="Kalinowski J."/>
            <person name="Ruckert C."/>
        </authorList>
    </citation>
    <scope>NUCLEOTIDE SEQUENCE</scope>
    <source>
        <strain evidence="11">CGMCC 1.15493</strain>
    </source>
</reference>
<name>A0A916XVX2_9HYPH</name>
<keyword evidence="3" id="KW-0997">Cell inner membrane</keyword>
<evidence type="ECO:0000256" key="7">
    <source>
        <dbReference type="ARBA" id="ARBA00023136"/>
    </source>
</evidence>